<organism evidence="4 5">
    <name type="scientific">Deinobacterium chartae</name>
    <dbReference type="NCBI Taxonomy" id="521158"/>
    <lineage>
        <taxon>Bacteria</taxon>
        <taxon>Thermotogati</taxon>
        <taxon>Deinococcota</taxon>
        <taxon>Deinococci</taxon>
        <taxon>Deinococcales</taxon>
        <taxon>Deinococcaceae</taxon>
        <taxon>Deinobacterium</taxon>
    </lineage>
</organism>
<dbReference type="GO" id="GO:0006508">
    <property type="term" value="P:proteolysis"/>
    <property type="evidence" value="ECO:0007669"/>
    <property type="project" value="InterPro"/>
</dbReference>
<evidence type="ECO:0000313" key="5">
    <source>
        <dbReference type="Proteomes" id="UP000569951"/>
    </source>
</evidence>
<name>A0A841HYP5_9DEIO</name>
<feature type="domain" description="AB hydrolase-1" evidence="3">
    <location>
        <begin position="29"/>
        <end position="282"/>
    </location>
</feature>
<dbReference type="PANTHER" id="PTHR43798">
    <property type="entry name" value="MONOACYLGLYCEROL LIPASE"/>
    <property type="match status" value="1"/>
</dbReference>
<dbReference type="RefSeq" id="WP_183987328.1">
    <property type="nucleotide sequence ID" value="NZ_JACHHG010000007.1"/>
</dbReference>
<dbReference type="InterPro" id="IPR050266">
    <property type="entry name" value="AB_hydrolase_sf"/>
</dbReference>
<evidence type="ECO:0000256" key="1">
    <source>
        <dbReference type="ARBA" id="ARBA00010088"/>
    </source>
</evidence>
<dbReference type="SUPFAM" id="SSF53474">
    <property type="entry name" value="alpha/beta-Hydrolases"/>
    <property type="match status" value="1"/>
</dbReference>
<dbReference type="PRINTS" id="PR00793">
    <property type="entry name" value="PROAMNOPTASE"/>
</dbReference>
<dbReference type="GO" id="GO:0016020">
    <property type="term" value="C:membrane"/>
    <property type="evidence" value="ECO:0007669"/>
    <property type="project" value="TreeGrafter"/>
</dbReference>
<evidence type="ECO:0000313" key="4">
    <source>
        <dbReference type="EMBL" id="MBB6098671.1"/>
    </source>
</evidence>
<dbReference type="EC" id="3.4.11.5" evidence="4"/>
<dbReference type="PANTHER" id="PTHR43798:SF33">
    <property type="entry name" value="HYDROLASE, PUTATIVE (AFU_ORTHOLOGUE AFUA_2G14860)-RELATED"/>
    <property type="match status" value="1"/>
</dbReference>
<dbReference type="InterPro" id="IPR000073">
    <property type="entry name" value="AB_hydrolase_1"/>
</dbReference>
<dbReference type="InterPro" id="IPR029058">
    <property type="entry name" value="AB_hydrolase_fold"/>
</dbReference>
<evidence type="ECO:0000259" key="3">
    <source>
        <dbReference type="Pfam" id="PF00561"/>
    </source>
</evidence>
<sequence>MTAWLDESYNEMLNGTELYFEQVGPQDAPVLVFLHGGPGYNAYSFRDLVGEELGDYRVVYLDQRGAGRSAPLELDDSEPLTLDVFVNDLEALREFLGVERLTPLGHGFGALIALEYGRRFPARTERVITVNPWIHMPELALSLLENAARISGKKLEDPAAEVLQNTPEGQHPMVGSARVEAAFAALNARDLLNAMQFVDAASRMRLEFADVESQLLGGAEVQQAFVESGLWEFEYPNFLLDQKRPVVVISGVHDRTSYPGQVEWLQDLAAAEVIELDAGHYPWVDDLESFVAALGRAMEA</sequence>
<proteinExistence type="inferred from homology"/>
<dbReference type="Proteomes" id="UP000569951">
    <property type="component" value="Unassembled WGS sequence"/>
</dbReference>
<reference evidence="4 5" key="1">
    <citation type="submission" date="2020-08" db="EMBL/GenBank/DDBJ databases">
        <title>Genomic Encyclopedia of Type Strains, Phase IV (KMG-IV): sequencing the most valuable type-strain genomes for metagenomic binning, comparative biology and taxonomic classification.</title>
        <authorList>
            <person name="Goeker M."/>
        </authorList>
    </citation>
    <scope>NUCLEOTIDE SEQUENCE [LARGE SCALE GENOMIC DNA]</scope>
    <source>
        <strain evidence="4 5">DSM 21458</strain>
    </source>
</reference>
<gene>
    <name evidence="4" type="ORF">HNR42_002106</name>
</gene>
<keyword evidence="5" id="KW-1185">Reference proteome</keyword>
<evidence type="ECO:0000256" key="2">
    <source>
        <dbReference type="ARBA" id="ARBA00022801"/>
    </source>
</evidence>
<dbReference type="Pfam" id="PF00561">
    <property type="entry name" value="Abhydrolase_1"/>
    <property type="match status" value="1"/>
</dbReference>
<dbReference type="Gene3D" id="3.40.50.1820">
    <property type="entry name" value="alpha/beta hydrolase"/>
    <property type="match status" value="1"/>
</dbReference>
<protein>
    <submittedName>
        <fullName evidence="4">Proline iminopeptidase</fullName>
        <ecNumber evidence="4">3.4.11.5</ecNumber>
    </submittedName>
</protein>
<keyword evidence="4" id="KW-0031">Aminopeptidase</keyword>
<keyword evidence="2 4" id="KW-0378">Hydrolase</keyword>
<dbReference type="InterPro" id="IPR002410">
    <property type="entry name" value="Peptidase_S33"/>
</dbReference>
<accession>A0A841HYP5</accession>
<keyword evidence="4" id="KW-0645">Protease</keyword>
<dbReference type="GO" id="GO:0004177">
    <property type="term" value="F:aminopeptidase activity"/>
    <property type="evidence" value="ECO:0007669"/>
    <property type="project" value="UniProtKB-KW"/>
</dbReference>
<dbReference type="AlphaFoldDB" id="A0A841HYP5"/>
<comment type="similarity">
    <text evidence="1">Belongs to the peptidase S33 family.</text>
</comment>
<dbReference type="EMBL" id="JACHHG010000007">
    <property type="protein sequence ID" value="MBB6098671.1"/>
    <property type="molecule type" value="Genomic_DNA"/>
</dbReference>
<comment type="caution">
    <text evidence="4">The sequence shown here is derived from an EMBL/GenBank/DDBJ whole genome shotgun (WGS) entry which is preliminary data.</text>
</comment>